<name>A0ABP7TJH8_9BACT</name>
<dbReference type="Gene3D" id="3.30.70.1290">
    <property type="entry name" value="Transposase IS200-like"/>
    <property type="match status" value="1"/>
</dbReference>
<gene>
    <name evidence="2" type="ORF">GCM10022409_08690</name>
</gene>
<evidence type="ECO:0000313" key="3">
    <source>
        <dbReference type="Proteomes" id="UP001501469"/>
    </source>
</evidence>
<dbReference type="PANTHER" id="PTHR36966">
    <property type="entry name" value="REP-ASSOCIATED TYROSINE TRANSPOSASE"/>
    <property type="match status" value="1"/>
</dbReference>
<dbReference type="InterPro" id="IPR002686">
    <property type="entry name" value="Transposase_17"/>
</dbReference>
<reference evidence="3" key="1">
    <citation type="journal article" date="2019" name="Int. J. Syst. Evol. Microbiol.">
        <title>The Global Catalogue of Microorganisms (GCM) 10K type strain sequencing project: providing services to taxonomists for standard genome sequencing and annotation.</title>
        <authorList>
            <consortium name="The Broad Institute Genomics Platform"/>
            <consortium name="The Broad Institute Genome Sequencing Center for Infectious Disease"/>
            <person name="Wu L."/>
            <person name="Ma J."/>
        </authorList>
    </citation>
    <scope>NUCLEOTIDE SEQUENCE [LARGE SCALE GENOMIC DNA]</scope>
    <source>
        <strain evidence="3">JCM 17225</strain>
    </source>
</reference>
<evidence type="ECO:0000259" key="1">
    <source>
        <dbReference type="SMART" id="SM01321"/>
    </source>
</evidence>
<dbReference type="Proteomes" id="UP001501469">
    <property type="component" value="Unassembled WGS sequence"/>
</dbReference>
<dbReference type="InterPro" id="IPR052715">
    <property type="entry name" value="RAYT_transposase"/>
</dbReference>
<evidence type="ECO:0000313" key="2">
    <source>
        <dbReference type="EMBL" id="GAA4026974.1"/>
    </source>
</evidence>
<dbReference type="SMART" id="SM01321">
    <property type="entry name" value="Y1_Tnp"/>
    <property type="match status" value="1"/>
</dbReference>
<comment type="caution">
    <text evidence="2">The sequence shown here is derived from an EMBL/GenBank/DDBJ whole genome shotgun (WGS) entry which is preliminary data.</text>
</comment>
<keyword evidence="3" id="KW-1185">Reference proteome</keyword>
<proteinExistence type="predicted"/>
<dbReference type="EMBL" id="BAABDK010000008">
    <property type="protein sequence ID" value="GAA4026974.1"/>
    <property type="molecule type" value="Genomic_DNA"/>
</dbReference>
<protein>
    <submittedName>
        <fullName evidence="2">Transposase</fullName>
    </submittedName>
</protein>
<dbReference type="SUPFAM" id="SSF143422">
    <property type="entry name" value="Transposase IS200-like"/>
    <property type="match status" value="1"/>
</dbReference>
<organism evidence="2 3">
    <name type="scientific">Hymenobacter glaciei</name>
    <dbReference type="NCBI Taxonomy" id="877209"/>
    <lineage>
        <taxon>Bacteria</taxon>
        <taxon>Pseudomonadati</taxon>
        <taxon>Bacteroidota</taxon>
        <taxon>Cytophagia</taxon>
        <taxon>Cytophagales</taxon>
        <taxon>Hymenobacteraceae</taxon>
        <taxon>Hymenobacter</taxon>
    </lineage>
</organism>
<feature type="domain" description="Transposase IS200-like" evidence="1">
    <location>
        <begin position="23"/>
        <end position="169"/>
    </location>
</feature>
<accession>A0ABP7TJH8</accession>
<dbReference type="InterPro" id="IPR036515">
    <property type="entry name" value="Transposase_17_sf"/>
</dbReference>
<sequence>MDDDKYGDRFRVASARWAGYDYSQSGVYFVTICTLNRARYFGEIILPTGMWEEAELAPSAQAGIVQECWLQIPTRFPFVMLDAFVVMPDHVHGILIFNKPDDKRPALDYQNSFGPQRENLAAIIRGFKAAVSSIVKQQGLEFSWQSRYHDRVVRGDVELKKIQQYIANNPARWKHEQFGEEGLFR</sequence>
<dbReference type="PANTHER" id="PTHR36966:SF1">
    <property type="entry name" value="REP-ASSOCIATED TYROSINE TRANSPOSASE"/>
    <property type="match status" value="1"/>
</dbReference>
<dbReference type="RefSeq" id="WP_345050745.1">
    <property type="nucleotide sequence ID" value="NZ_BAABDK010000008.1"/>
</dbReference>